<organism evidence="1 2">
    <name type="scientific">Bacillus licheniformis</name>
    <dbReference type="NCBI Taxonomy" id="1402"/>
    <lineage>
        <taxon>Bacteria</taxon>
        <taxon>Bacillati</taxon>
        <taxon>Bacillota</taxon>
        <taxon>Bacilli</taxon>
        <taxon>Bacillales</taxon>
        <taxon>Bacillaceae</taxon>
        <taxon>Bacillus</taxon>
    </lineage>
</organism>
<dbReference type="Proteomes" id="UP000435910">
    <property type="component" value="Unassembled WGS sequence"/>
</dbReference>
<protein>
    <submittedName>
        <fullName evidence="1">Uncharacterized protein</fullName>
    </submittedName>
</protein>
<dbReference type="EMBL" id="NILC01000026">
    <property type="protein sequence ID" value="TWL25410.1"/>
    <property type="molecule type" value="Genomic_DNA"/>
</dbReference>
<comment type="caution">
    <text evidence="1">The sequence shown here is derived from an EMBL/GenBank/DDBJ whole genome shotgun (WGS) entry which is preliminary data.</text>
</comment>
<reference evidence="1 2" key="1">
    <citation type="submission" date="2019-06" db="EMBL/GenBank/DDBJ databases">
        <title>Genome sequence analysis of &gt;100 Bacillus licheniformis strains suggests intrinsic resistance to this species.</title>
        <authorList>
            <person name="Wels M."/>
            <person name="Siezen R.J."/>
            <person name="Johansen E."/>
            <person name="Stuer-Lauridsen B."/>
            <person name="Bjerre K."/>
            <person name="Nielsen B.K.K."/>
        </authorList>
    </citation>
    <scope>NUCLEOTIDE SEQUENCE [LARGE SCALE GENOMIC DNA]</scope>
    <source>
        <strain evidence="1 2">BAC-16736</strain>
    </source>
</reference>
<gene>
    <name evidence="1" type="ORF">CHCC16736_4293</name>
</gene>
<name>A0A8B5YAR8_BACLI</name>
<evidence type="ECO:0000313" key="2">
    <source>
        <dbReference type="Proteomes" id="UP000435910"/>
    </source>
</evidence>
<dbReference type="AlphaFoldDB" id="A0A8B5YAR8"/>
<proteinExistence type="predicted"/>
<accession>A0A8B5YAR8</accession>
<evidence type="ECO:0000313" key="1">
    <source>
        <dbReference type="EMBL" id="TWL25410.1"/>
    </source>
</evidence>
<sequence length="41" mass="4998">MNIKKGKIEFLKYMYKKLDCDFFKPQTIWLGCDYSKITVLF</sequence>